<reference evidence="5" key="2">
    <citation type="submission" date="2019-07" db="EMBL/GenBank/DDBJ databases">
        <authorList>
            <person name="Seetharam A."/>
            <person name="Woodhouse M."/>
            <person name="Cannon E."/>
        </authorList>
    </citation>
    <scope>NUCLEOTIDE SEQUENCE [LARGE SCALE GENOMIC DNA]</scope>
    <source>
        <strain evidence="5">cv. B73</strain>
    </source>
</reference>
<comment type="caution">
    <text evidence="3">Lacks conserved residue(s) required for the propagation of feature annotation.</text>
</comment>
<dbReference type="GO" id="GO:0005874">
    <property type="term" value="C:microtubule"/>
    <property type="evidence" value="ECO:0000318"/>
    <property type="project" value="GO_Central"/>
</dbReference>
<dbReference type="SUPFAM" id="SSF52540">
    <property type="entry name" value="P-loop containing nucleoside triphosphate hydrolases"/>
    <property type="match status" value="1"/>
</dbReference>
<dbReference type="InterPro" id="IPR027417">
    <property type="entry name" value="P-loop_NTPase"/>
</dbReference>
<evidence type="ECO:0000256" key="2">
    <source>
        <dbReference type="ARBA" id="ARBA00023175"/>
    </source>
</evidence>
<dbReference type="InterPro" id="IPR001752">
    <property type="entry name" value="Kinesin_motor_dom"/>
</dbReference>
<protein>
    <recommendedName>
        <fullName evidence="4">Kinesin motor domain-containing protein</fullName>
    </recommendedName>
</protein>
<dbReference type="GO" id="GO:0005737">
    <property type="term" value="C:cytoplasm"/>
    <property type="evidence" value="ECO:0000318"/>
    <property type="project" value="GO_Central"/>
</dbReference>
<evidence type="ECO:0000259" key="4">
    <source>
        <dbReference type="PROSITE" id="PS50067"/>
    </source>
</evidence>
<dbReference type="PRINTS" id="PR00380">
    <property type="entry name" value="KINESINHEAVY"/>
</dbReference>
<comment type="similarity">
    <text evidence="3">Belongs to the TRAFAC class myosin-kinesin ATPase superfamily. Kinesin family.</text>
</comment>
<dbReference type="GO" id="GO:0005871">
    <property type="term" value="C:kinesin complex"/>
    <property type="evidence" value="ECO:0000318"/>
    <property type="project" value="GO_Central"/>
</dbReference>
<name>A0A804M7F8_MAIZE</name>
<dbReference type="AlphaFoldDB" id="A0A804M7F8"/>
<evidence type="ECO:0000313" key="6">
    <source>
        <dbReference type="Proteomes" id="UP000007305"/>
    </source>
</evidence>
<dbReference type="GO" id="GO:0005524">
    <property type="term" value="F:ATP binding"/>
    <property type="evidence" value="ECO:0007669"/>
    <property type="project" value="InterPro"/>
</dbReference>
<proteinExistence type="inferred from homology"/>
<dbReference type="Proteomes" id="UP000007305">
    <property type="component" value="Chromosome 1"/>
</dbReference>
<dbReference type="GO" id="GO:0008017">
    <property type="term" value="F:microtubule binding"/>
    <property type="evidence" value="ECO:0000318"/>
    <property type="project" value="GO_Central"/>
</dbReference>
<reference evidence="5" key="3">
    <citation type="submission" date="2021-05" db="UniProtKB">
        <authorList>
            <consortium name="EnsemblPlants"/>
        </authorList>
    </citation>
    <scope>IDENTIFICATION</scope>
    <source>
        <strain evidence="5">cv. B73</strain>
    </source>
</reference>
<dbReference type="PROSITE" id="PS50067">
    <property type="entry name" value="KINESIN_MOTOR_2"/>
    <property type="match status" value="1"/>
</dbReference>
<evidence type="ECO:0000256" key="3">
    <source>
        <dbReference type="PROSITE-ProRule" id="PRU00283"/>
    </source>
</evidence>
<dbReference type="GO" id="GO:0016887">
    <property type="term" value="F:ATP hydrolysis activity"/>
    <property type="evidence" value="ECO:0000318"/>
    <property type="project" value="GO_Central"/>
</dbReference>
<dbReference type="SMART" id="SM00129">
    <property type="entry name" value="KISc"/>
    <property type="match status" value="1"/>
</dbReference>
<dbReference type="PANTHER" id="PTHR24115">
    <property type="entry name" value="KINESIN-RELATED"/>
    <property type="match status" value="1"/>
</dbReference>
<dbReference type="Pfam" id="PF00225">
    <property type="entry name" value="Kinesin"/>
    <property type="match status" value="1"/>
</dbReference>
<feature type="domain" description="Kinesin motor" evidence="4">
    <location>
        <begin position="1"/>
        <end position="243"/>
    </location>
</feature>
<organism evidence="5 6">
    <name type="scientific">Zea mays</name>
    <name type="common">Maize</name>
    <dbReference type="NCBI Taxonomy" id="4577"/>
    <lineage>
        <taxon>Eukaryota</taxon>
        <taxon>Viridiplantae</taxon>
        <taxon>Streptophyta</taxon>
        <taxon>Embryophyta</taxon>
        <taxon>Tracheophyta</taxon>
        <taxon>Spermatophyta</taxon>
        <taxon>Magnoliopsida</taxon>
        <taxon>Liliopsida</taxon>
        <taxon>Poales</taxon>
        <taxon>Poaceae</taxon>
        <taxon>PACMAD clade</taxon>
        <taxon>Panicoideae</taxon>
        <taxon>Andropogonodae</taxon>
        <taxon>Andropogoneae</taxon>
        <taxon>Tripsacinae</taxon>
        <taxon>Zea</taxon>
    </lineage>
</organism>
<dbReference type="GO" id="GO:0007018">
    <property type="term" value="P:microtubule-based movement"/>
    <property type="evidence" value="ECO:0000318"/>
    <property type="project" value="GO_Central"/>
</dbReference>
<dbReference type="InParanoid" id="A0A804M7F8"/>
<dbReference type="Gene3D" id="3.40.850.10">
    <property type="entry name" value="Kinesin motor domain"/>
    <property type="match status" value="1"/>
</dbReference>
<keyword evidence="6" id="KW-1185">Reference proteome</keyword>
<dbReference type="PANTHER" id="PTHR24115:SF9">
    <property type="entry name" value="KINESIN HEAVY CHAIN"/>
    <property type="match status" value="1"/>
</dbReference>
<dbReference type="GO" id="GO:0030705">
    <property type="term" value="P:cytoskeleton-dependent intracellular transport"/>
    <property type="evidence" value="ECO:0000318"/>
    <property type="project" value="GO_Central"/>
</dbReference>
<sequence length="322" mass="35354">MAEPTIASIRNAQAPLFTTMYELEYEREEDVMFSFNTIFYENGQQSDVYNFHVVPIVSDTINGIIGTIITYGQSGASKTYSMDEPSILHHNEQKTGLVQRVVDELFVCLGSSASTWIMKLPMVEIYLQKVRNLLDLSKDNPQIKESKIQGIYISGAIEIFIFNSSDVLENLFPGIDNSAVGKTHMNLASSRNNCLCIFSVQYESTSDERVPSGTIILIDLDGSEKVGTTGAEGRGLDKAKTINIVIDSLSFVSVTIFQLEGIVLGLIASAVRFSDLGAVSSGQGNFSVFVWDPGDRAVMLLASGVVLVLQELPHFRWRAAEA</sequence>
<evidence type="ECO:0000313" key="5">
    <source>
        <dbReference type="EnsemblPlants" id="Zm00001eb064560_P001"/>
    </source>
</evidence>
<evidence type="ECO:0000256" key="1">
    <source>
        <dbReference type="ARBA" id="ARBA00022701"/>
    </source>
</evidence>
<accession>A0A804M7F8</accession>
<reference evidence="6" key="1">
    <citation type="submission" date="2015-12" db="EMBL/GenBank/DDBJ databases">
        <title>Update maize B73 reference genome by single molecule sequencing technologies.</title>
        <authorList>
            <consortium name="Maize Genome Sequencing Project"/>
            <person name="Ware D."/>
        </authorList>
    </citation>
    <scope>NUCLEOTIDE SEQUENCE [LARGE SCALE GENOMIC DNA]</scope>
    <source>
        <strain evidence="6">cv. B73</strain>
    </source>
</reference>
<dbReference type="InterPro" id="IPR027640">
    <property type="entry name" value="Kinesin-like_fam"/>
</dbReference>
<keyword evidence="2" id="KW-0505">Motor protein</keyword>
<dbReference type="GO" id="GO:0008574">
    <property type="term" value="F:plus-end-directed microtubule motor activity"/>
    <property type="evidence" value="ECO:0000318"/>
    <property type="project" value="GO_Central"/>
</dbReference>
<keyword evidence="1" id="KW-0493">Microtubule</keyword>
<dbReference type="EnsemblPlants" id="Zm00001eb064560_T001">
    <property type="protein sequence ID" value="Zm00001eb064560_P001"/>
    <property type="gene ID" value="Zm00001eb064560"/>
</dbReference>
<dbReference type="InterPro" id="IPR036961">
    <property type="entry name" value="Kinesin_motor_dom_sf"/>
</dbReference>
<dbReference type="Gramene" id="Zm00001eb064560_T001">
    <property type="protein sequence ID" value="Zm00001eb064560_P001"/>
    <property type="gene ID" value="Zm00001eb064560"/>
</dbReference>